<evidence type="ECO:0000256" key="9">
    <source>
        <dbReference type="ARBA" id="ARBA00022840"/>
    </source>
</evidence>
<comment type="caution">
    <text evidence="15">The sequence shown here is derived from an EMBL/GenBank/DDBJ whole genome shotgun (WGS) entry which is preliminary data.</text>
</comment>
<evidence type="ECO:0000256" key="10">
    <source>
        <dbReference type="ARBA" id="ARBA00022884"/>
    </source>
</evidence>
<dbReference type="GO" id="GO:0002161">
    <property type="term" value="F:aminoacyl-tRNA deacylase activity"/>
    <property type="evidence" value="ECO:0007669"/>
    <property type="project" value="TreeGrafter"/>
</dbReference>
<dbReference type="InterPro" id="IPR045864">
    <property type="entry name" value="aa-tRNA-synth_II/BPL/LPL"/>
</dbReference>
<dbReference type="Proteomes" id="UP000007350">
    <property type="component" value="Unassembled WGS sequence"/>
</dbReference>
<dbReference type="InterPro" id="IPR018165">
    <property type="entry name" value="Ala-tRNA-synth_IIc_core"/>
</dbReference>
<dbReference type="InterPro" id="IPR050058">
    <property type="entry name" value="Ala-tRNA_ligase"/>
</dbReference>
<evidence type="ECO:0000256" key="11">
    <source>
        <dbReference type="ARBA" id="ARBA00022917"/>
    </source>
</evidence>
<dbReference type="GO" id="GO:0000049">
    <property type="term" value="F:tRNA binding"/>
    <property type="evidence" value="ECO:0007669"/>
    <property type="project" value="UniProtKB-KW"/>
</dbReference>
<feature type="domain" description="Alanyl-transfer RNA synthetases family profile" evidence="14">
    <location>
        <begin position="52"/>
        <end position="815"/>
    </location>
</feature>
<keyword evidence="10" id="KW-0694">RNA-binding</keyword>
<keyword evidence="12 15" id="KW-0030">Aminoacyl-tRNA synthetase</keyword>
<dbReference type="SUPFAM" id="SSF55681">
    <property type="entry name" value="Class II aaRS and biotin synthetases"/>
    <property type="match status" value="1"/>
</dbReference>
<dbReference type="CDD" id="cd00673">
    <property type="entry name" value="AlaRS_core"/>
    <property type="match status" value="1"/>
</dbReference>
<keyword evidence="4" id="KW-0820">tRNA-binding</keyword>
<dbReference type="PANTHER" id="PTHR11777:SF9">
    <property type="entry name" value="ALANINE--TRNA LIGASE, CYTOPLASMIC"/>
    <property type="match status" value="1"/>
</dbReference>
<dbReference type="GO" id="GO:0046872">
    <property type="term" value="F:metal ion binding"/>
    <property type="evidence" value="ECO:0007669"/>
    <property type="project" value="UniProtKB-KW"/>
</dbReference>
<dbReference type="OrthoDB" id="2423964at2759"/>
<dbReference type="FunFam" id="3.30.980.10:FF:000004">
    <property type="entry name" value="Alanine--tRNA ligase, cytoplasmic"/>
    <property type="match status" value="1"/>
</dbReference>
<dbReference type="SUPFAM" id="SSF101353">
    <property type="entry name" value="Putative anticodon-binding domain of alanyl-tRNA synthetase (AlaRS)"/>
    <property type="match status" value="1"/>
</dbReference>
<keyword evidence="7" id="KW-0547">Nucleotide-binding</keyword>
<dbReference type="Gene3D" id="2.40.30.130">
    <property type="match status" value="1"/>
</dbReference>
<dbReference type="PRINTS" id="PR00980">
    <property type="entry name" value="TRNASYNTHALA"/>
</dbReference>
<dbReference type="GO" id="GO:0006419">
    <property type="term" value="P:alanyl-tRNA aminoacylation"/>
    <property type="evidence" value="ECO:0007669"/>
    <property type="project" value="InterPro"/>
</dbReference>
<dbReference type="InterPro" id="IPR018164">
    <property type="entry name" value="Ala-tRNA-synth_IIc_N"/>
</dbReference>
<keyword evidence="8" id="KW-0862">Zinc</keyword>
<dbReference type="InterPro" id="IPR003156">
    <property type="entry name" value="DHHA1_dom"/>
</dbReference>
<proteinExistence type="inferred from homology"/>
<dbReference type="SMART" id="SM00863">
    <property type="entry name" value="tRNA_SAD"/>
    <property type="match status" value="1"/>
</dbReference>
<evidence type="ECO:0000256" key="12">
    <source>
        <dbReference type="ARBA" id="ARBA00023146"/>
    </source>
</evidence>
<accession>K2PEZ8</accession>
<reference evidence="15 16" key="1">
    <citation type="journal article" date="2012" name="BMC Genomics">
        <title>Comparative genomic analysis of human infective Trypanosoma cruzi lineages with the bat-restricted subspecies T. cruzi marinkellei.</title>
        <authorList>
            <person name="Franzen O."/>
            <person name="Talavera-Lopez C."/>
            <person name="Ochaya S."/>
            <person name="Butler C.E."/>
            <person name="Messenger L.A."/>
            <person name="Lewis M.D."/>
            <person name="Llewellyn M.S."/>
            <person name="Marinkelle C.J."/>
            <person name="Tyler K.M."/>
            <person name="Miles M.A."/>
            <person name="Andersson B."/>
        </authorList>
    </citation>
    <scope>NUCLEOTIDE SEQUENCE [LARGE SCALE GENOMIC DNA]</scope>
    <source>
        <strain evidence="15 16">B7</strain>
    </source>
</reference>
<sequence>YIYIYILSLASFFVVYLFMFVQRKGFCLHIRFFRLSSACATTTTRAARMTEWPVNRVRQEFLKFFEQRGHKFVPSSPVVPNNDPTLLFINAGMNQFKNIFLGTADPNTEFGRLTRAANSQLCIRAGGKHNDLDDVGRDTYHHTFFEMLGSWSFGDYFKRDAIRWAWELLTEVYKLPKDRLYVTYFEGDPENGIAADEEAKQLWLELVNPEHVISGNAKDNFWEMGDIGPCGPCSEVHFDRLGGRNAADLVNKEDPMVIEIWNLVFMQFERHEGGVLVPLPKMHVDTGMGLERLTSIMQGVHSNYDTDAWTPLFEAIQAVTGYEKSYAEIREQNDSDATVAYRVIADHIRCLSVSLADGAMPDSVGRGFVLRRIIRRAVRYGLQFLGAKVGFFGELVDAVVASLGPFFTHLQDPRTVQRIKTVLAEEEASFAKTWDVGLKHFNKAVADAVDNTISGDNAFILHDRYGFPVDLTCLLAEKAGLRVDMNGFHAAMKANQLSAGRIAAAKTFLDAHQLEELKQMGIAPTEDAAKYIWKNRTAEVKAIFNKKTGTFVDMLMPGEEGEEDIGLIMDVTNFYAESGGQIYDTGRIVAAADAVFEVKKVYNLGGYVVHLGRMMTTNSTAVPIPVTSSVDLQVDYKRRIAVAANHSTTHVLNWCLRRVLEEEAPENYMEVQQKGSLVTEEMLRFDFSYNSKVSQEDLVKIEKALNEKIQQELVVYRKEVELEKAKHIVGLRQMFGEKYPDPVSVISVGIPVDDLLAKPENAEWRAYAVEFCGGTHLSNIKEAEVAVILSEEALMKGVRRIVVATRDAARKACARGELLEKEYRDIVAGGMTDSTAKSLSILNKKVGDSLIPLTVKNSLREEIDGSIRTALANVKAMAAQLREKAAVAGRAAAEAYDAVENPFFVKRLNDFGAEREALQAYADGFTGAVQGDVGVFLFGADANKALALVTLPKAFTAKKLSAVDWAKAAIGKGGGKPHAAQSGLTAADVDMAMEKALAEAAKMRTAM</sequence>
<dbReference type="InterPro" id="IPR023033">
    <property type="entry name" value="Ala_tRNA_ligase_euk/bac"/>
</dbReference>
<keyword evidence="5" id="KW-0436">Ligase</keyword>
<evidence type="ECO:0000259" key="14">
    <source>
        <dbReference type="PROSITE" id="PS50860"/>
    </source>
</evidence>
<evidence type="ECO:0000256" key="5">
    <source>
        <dbReference type="ARBA" id="ARBA00022598"/>
    </source>
</evidence>
<organism evidence="15 16">
    <name type="scientific">Trypanosoma cruzi marinkellei</name>
    <dbReference type="NCBI Taxonomy" id="85056"/>
    <lineage>
        <taxon>Eukaryota</taxon>
        <taxon>Discoba</taxon>
        <taxon>Euglenozoa</taxon>
        <taxon>Kinetoplastea</taxon>
        <taxon>Metakinetoplastina</taxon>
        <taxon>Trypanosomatida</taxon>
        <taxon>Trypanosomatidae</taxon>
        <taxon>Trypanosoma</taxon>
        <taxon>Schizotrypanum</taxon>
    </lineage>
</organism>
<dbReference type="InterPro" id="IPR018162">
    <property type="entry name" value="Ala-tRNA-ligase_IIc_anticod-bd"/>
</dbReference>
<comment type="similarity">
    <text evidence="1">Belongs to the class-II aminoacyl-tRNA synthetase family. Alax-L subfamily.</text>
</comment>
<dbReference type="SUPFAM" id="SSF50447">
    <property type="entry name" value="Translation proteins"/>
    <property type="match status" value="1"/>
</dbReference>
<feature type="non-terminal residue" evidence="15">
    <location>
        <position position="1"/>
    </location>
</feature>
<dbReference type="AlphaFoldDB" id="K2PEZ8"/>
<dbReference type="GO" id="GO:0005524">
    <property type="term" value="F:ATP binding"/>
    <property type="evidence" value="ECO:0007669"/>
    <property type="project" value="UniProtKB-KW"/>
</dbReference>
<evidence type="ECO:0000313" key="15">
    <source>
        <dbReference type="EMBL" id="EKF39507.1"/>
    </source>
</evidence>
<dbReference type="Gene3D" id="3.30.980.10">
    <property type="entry name" value="Threonyl-trna Synthetase, Chain A, domain 2"/>
    <property type="match status" value="1"/>
</dbReference>
<dbReference type="FunFam" id="3.30.930.10:FF:000011">
    <property type="entry name" value="Alanine--tRNA ligase, cytoplasmic"/>
    <property type="match status" value="1"/>
</dbReference>
<keyword evidence="11" id="KW-0648">Protein biosynthesis</keyword>
<dbReference type="GO" id="GO:0004813">
    <property type="term" value="F:alanine-tRNA ligase activity"/>
    <property type="evidence" value="ECO:0007669"/>
    <property type="project" value="UniProtKB-EC"/>
</dbReference>
<evidence type="ECO:0000256" key="8">
    <source>
        <dbReference type="ARBA" id="ARBA00022833"/>
    </source>
</evidence>
<evidence type="ECO:0000256" key="13">
    <source>
        <dbReference type="ARBA" id="ARBA00048300"/>
    </source>
</evidence>
<name>K2PEZ8_TRYCR</name>
<evidence type="ECO:0000256" key="2">
    <source>
        <dbReference type="ARBA" id="ARBA00013168"/>
    </source>
</evidence>
<dbReference type="InterPro" id="IPR018163">
    <property type="entry name" value="Thr/Ala-tRNA-synth_IIc_edit"/>
</dbReference>
<dbReference type="Gene3D" id="3.10.310.40">
    <property type="match status" value="1"/>
</dbReference>
<keyword evidence="9" id="KW-0067">ATP-binding</keyword>
<dbReference type="InterPro" id="IPR002318">
    <property type="entry name" value="Ala-tRNA-lgiase_IIc"/>
</dbReference>
<dbReference type="HAMAP" id="MF_00036_B">
    <property type="entry name" value="Ala_tRNA_synth_B"/>
    <property type="match status" value="1"/>
</dbReference>
<evidence type="ECO:0000256" key="4">
    <source>
        <dbReference type="ARBA" id="ARBA00022555"/>
    </source>
</evidence>
<dbReference type="InterPro" id="IPR012947">
    <property type="entry name" value="tRNA_SAD"/>
</dbReference>
<dbReference type="Pfam" id="PF07973">
    <property type="entry name" value="tRNA_SAD"/>
    <property type="match status" value="1"/>
</dbReference>
<dbReference type="FunFam" id="3.10.310.40:FF:000001">
    <property type="entry name" value="Alanine--tRNA ligase"/>
    <property type="match status" value="1"/>
</dbReference>
<dbReference type="InterPro" id="IPR009000">
    <property type="entry name" value="Transl_B-barrel_sf"/>
</dbReference>
<dbReference type="EMBL" id="AHKC01001052">
    <property type="protein sequence ID" value="EKF39507.1"/>
    <property type="molecule type" value="Genomic_DNA"/>
</dbReference>
<dbReference type="Gene3D" id="3.30.930.10">
    <property type="entry name" value="Bira Bifunctional Protein, Domain 2"/>
    <property type="match status" value="1"/>
</dbReference>
<dbReference type="Pfam" id="PF01411">
    <property type="entry name" value="tRNA-synt_2c"/>
    <property type="match status" value="1"/>
</dbReference>
<dbReference type="NCBIfam" id="TIGR00344">
    <property type="entry name" value="alaS"/>
    <property type="match status" value="1"/>
</dbReference>
<dbReference type="Pfam" id="PF02272">
    <property type="entry name" value="DHHA1"/>
    <property type="match status" value="1"/>
</dbReference>
<keyword evidence="6" id="KW-0479">Metal-binding</keyword>
<evidence type="ECO:0000256" key="3">
    <source>
        <dbReference type="ARBA" id="ARBA00017959"/>
    </source>
</evidence>
<dbReference type="PANTHER" id="PTHR11777">
    <property type="entry name" value="ALANYL-TRNA SYNTHETASE"/>
    <property type="match status" value="1"/>
</dbReference>
<dbReference type="PROSITE" id="PS50860">
    <property type="entry name" value="AA_TRNA_LIGASE_II_ALA"/>
    <property type="match status" value="1"/>
</dbReference>
<dbReference type="GO" id="GO:0005739">
    <property type="term" value="C:mitochondrion"/>
    <property type="evidence" value="ECO:0007669"/>
    <property type="project" value="TreeGrafter"/>
</dbReference>
<comment type="catalytic activity">
    <reaction evidence="13">
        <text>tRNA(Ala) + L-alanine + ATP = L-alanyl-tRNA(Ala) + AMP + diphosphate</text>
        <dbReference type="Rhea" id="RHEA:12540"/>
        <dbReference type="Rhea" id="RHEA-COMP:9657"/>
        <dbReference type="Rhea" id="RHEA-COMP:9923"/>
        <dbReference type="ChEBI" id="CHEBI:30616"/>
        <dbReference type="ChEBI" id="CHEBI:33019"/>
        <dbReference type="ChEBI" id="CHEBI:57972"/>
        <dbReference type="ChEBI" id="CHEBI:78442"/>
        <dbReference type="ChEBI" id="CHEBI:78497"/>
        <dbReference type="ChEBI" id="CHEBI:456215"/>
        <dbReference type="EC" id="6.1.1.7"/>
    </reaction>
</comment>
<evidence type="ECO:0000313" key="16">
    <source>
        <dbReference type="Proteomes" id="UP000007350"/>
    </source>
</evidence>
<gene>
    <name evidence="15" type="ORF">MOQ_000262</name>
</gene>
<dbReference type="SUPFAM" id="SSF55186">
    <property type="entry name" value="ThrRS/AlaRS common domain"/>
    <property type="match status" value="1"/>
</dbReference>
<evidence type="ECO:0000256" key="1">
    <source>
        <dbReference type="ARBA" id="ARBA00008429"/>
    </source>
</evidence>
<dbReference type="EC" id="6.1.1.7" evidence="2"/>
<protein>
    <recommendedName>
        <fullName evidence="3">Alanine--tRNA ligase</fullName>
        <ecNumber evidence="2">6.1.1.7</ecNumber>
    </recommendedName>
</protein>
<keyword evidence="16" id="KW-1185">Reference proteome</keyword>
<evidence type="ECO:0000256" key="7">
    <source>
        <dbReference type="ARBA" id="ARBA00022741"/>
    </source>
</evidence>
<evidence type="ECO:0000256" key="6">
    <source>
        <dbReference type="ARBA" id="ARBA00022723"/>
    </source>
</evidence>